<protein>
    <submittedName>
        <fullName evidence="1">Uncharacterized protein</fullName>
    </submittedName>
</protein>
<evidence type="ECO:0000313" key="2">
    <source>
        <dbReference type="Proteomes" id="UP001057402"/>
    </source>
</evidence>
<organism evidence="1 2">
    <name type="scientific">Melastoma candidum</name>
    <dbReference type="NCBI Taxonomy" id="119954"/>
    <lineage>
        <taxon>Eukaryota</taxon>
        <taxon>Viridiplantae</taxon>
        <taxon>Streptophyta</taxon>
        <taxon>Embryophyta</taxon>
        <taxon>Tracheophyta</taxon>
        <taxon>Spermatophyta</taxon>
        <taxon>Magnoliopsida</taxon>
        <taxon>eudicotyledons</taxon>
        <taxon>Gunneridae</taxon>
        <taxon>Pentapetalae</taxon>
        <taxon>rosids</taxon>
        <taxon>malvids</taxon>
        <taxon>Myrtales</taxon>
        <taxon>Melastomataceae</taxon>
        <taxon>Melastomatoideae</taxon>
        <taxon>Melastomateae</taxon>
        <taxon>Melastoma</taxon>
    </lineage>
</organism>
<name>A0ACB9RLT4_9MYRT</name>
<dbReference type="Proteomes" id="UP001057402">
    <property type="component" value="Chromosome 4"/>
</dbReference>
<evidence type="ECO:0000313" key="1">
    <source>
        <dbReference type="EMBL" id="KAI4378408.1"/>
    </source>
</evidence>
<dbReference type="EMBL" id="CM042883">
    <property type="protein sequence ID" value="KAI4378408.1"/>
    <property type="molecule type" value="Genomic_DNA"/>
</dbReference>
<sequence>MGASRVWKDNFPAVGSSSSSFSRGGVRAVVRAVSTVWVDKEEEEDEFLEGVRVGDDEGEFLEDDEDSDVVIIAEDVTHVDRRFGSFSRRGRNKVAVGCVANVAATMESMEPCRSVKDRIGYSLITDLVERGLRRYEISLLERFRFYLVCIEKESSISLVELNNGDCLMVLYYLRMQNVLVEPTSGNTGLGISVVAPTKWYKLIITMLASIYGKRFILKQQGLKFGKAHWATWICLLLERELGGQLQVIGVEPADRSIISGDNPGYMPSILDVKILDEVIKVTKDEAVMMARRLALEEGRNFERSCCRSSHELSEKAGKCWKAYCVRSRRSPLQVNNWHRLFQTERTVST</sequence>
<accession>A0ACB9RLT4</accession>
<keyword evidence="2" id="KW-1185">Reference proteome</keyword>
<proteinExistence type="predicted"/>
<comment type="caution">
    <text evidence="1">The sequence shown here is derived from an EMBL/GenBank/DDBJ whole genome shotgun (WGS) entry which is preliminary data.</text>
</comment>
<gene>
    <name evidence="1" type="ORF">MLD38_015890</name>
</gene>
<reference evidence="2" key="1">
    <citation type="journal article" date="2023" name="Front. Plant Sci.">
        <title>Chromosomal-level genome assembly of Melastoma candidum provides insights into trichome evolution.</title>
        <authorList>
            <person name="Zhong Y."/>
            <person name="Wu W."/>
            <person name="Sun C."/>
            <person name="Zou P."/>
            <person name="Liu Y."/>
            <person name="Dai S."/>
            <person name="Zhou R."/>
        </authorList>
    </citation>
    <scope>NUCLEOTIDE SEQUENCE [LARGE SCALE GENOMIC DNA]</scope>
</reference>